<organism evidence="3 4">
    <name type="scientific">Agrobacterium genomosp. 2 str. CFBP 5494</name>
    <dbReference type="NCBI Taxonomy" id="1183436"/>
    <lineage>
        <taxon>Bacteria</taxon>
        <taxon>Pseudomonadati</taxon>
        <taxon>Pseudomonadota</taxon>
        <taxon>Alphaproteobacteria</taxon>
        <taxon>Hyphomicrobiales</taxon>
        <taxon>Rhizobiaceae</taxon>
        <taxon>Rhizobium/Agrobacterium group</taxon>
        <taxon>Agrobacterium</taxon>
        <taxon>Agrobacterium tumefaciens complex</taxon>
    </lineage>
</organism>
<dbReference type="AlphaFoldDB" id="A0A9W5F3H5"/>
<dbReference type="InterPro" id="IPR001387">
    <property type="entry name" value="Cro/C1-type_HTH"/>
</dbReference>
<comment type="caution">
    <text evidence="3">The sequence shown here is derived from an EMBL/GenBank/DDBJ whole genome shotgun (WGS) entry which is preliminary data.</text>
</comment>
<dbReference type="GO" id="GO:0003677">
    <property type="term" value="F:DNA binding"/>
    <property type="evidence" value="ECO:0007669"/>
    <property type="project" value="InterPro"/>
</dbReference>
<accession>A0A9W5F3H5</accession>
<comment type="similarity">
    <text evidence="1">Belongs to the short-chain fatty acyl-CoA assimilation regulator (ScfR) family.</text>
</comment>
<sequence>MLTPGRLSLARKRRGLTKKGFAELLGVTPHTVLRYESGEIAPSPETLERIAKILNFPPPFFCAPDVDEIVSDAASFRSLTSMTAKDRDAALAAGTLAYLFSDWVDENFSMPEVSLIDLKGESPEVAARSLRQEWGLGEQPIKNMVHLLEAKGVRVFSLVENTRTVDAFSVWRGTRPFVFLSTVKTAEHGRFDAAHELGHLVLHRHGGPSGRRAEEEANRFASSFLMPSADVIARLPRIHTLNQIVEAKKRWAVSVMAMIYRLHTLEIISDWQYRMFCIQASDHGYRTSEPFGVQREQSVVWQKVLTALWNERITKTEIAERLSVPAAEIENLLFGLAGAISMTAERNKPPELRLVSRST</sequence>
<protein>
    <recommendedName>
        <fullName evidence="2">HTH cro/C1-type domain-containing protein</fullName>
    </recommendedName>
</protein>
<dbReference type="InterPro" id="IPR052345">
    <property type="entry name" value="Rad_response_metalloprotease"/>
</dbReference>
<dbReference type="Gene3D" id="1.10.260.40">
    <property type="entry name" value="lambda repressor-like DNA-binding domains"/>
    <property type="match status" value="1"/>
</dbReference>
<dbReference type="PANTHER" id="PTHR43236">
    <property type="entry name" value="ANTITOXIN HIGA1"/>
    <property type="match status" value="1"/>
</dbReference>
<evidence type="ECO:0000313" key="3">
    <source>
        <dbReference type="EMBL" id="CUX03280.1"/>
    </source>
</evidence>
<dbReference type="InterPro" id="IPR010359">
    <property type="entry name" value="IrrE_HExxH"/>
</dbReference>
<reference evidence="3 4" key="1">
    <citation type="submission" date="2016-01" db="EMBL/GenBank/DDBJ databases">
        <authorList>
            <person name="Regsiter A."/>
            <person name="william w."/>
        </authorList>
    </citation>
    <scope>NUCLEOTIDE SEQUENCE [LARGE SCALE GENOMIC DNA]</scope>
    <source>
        <strain evidence="3 4">CFBP 5494</strain>
    </source>
</reference>
<evidence type="ECO:0000313" key="4">
    <source>
        <dbReference type="Proteomes" id="UP000191933"/>
    </source>
</evidence>
<dbReference type="PANTHER" id="PTHR43236:SF1">
    <property type="entry name" value="BLL7220 PROTEIN"/>
    <property type="match status" value="1"/>
</dbReference>
<name>A0A9W5F3H5_9HYPH</name>
<gene>
    <name evidence="3" type="ORF">AGR2A_pb10087</name>
</gene>
<proteinExistence type="inferred from homology"/>
<dbReference type="InterPro" id="IPR010982">
    <property type="entry name" value="Lambda_DNA-bd_dom_sf"/>
</dbReference>
<dbReference type="Gene3D" id="1.10.10.2910">
    <property type="match status" value="1"/>
</dbReference>
<evidence type="ECO:0000259" key="2">
    <source>
        <dbReference type="PROSITE" id="PS50943"/>
    </source>
</evidence>
<feature type="domain" description="HTH cro/C1-type" evidence="2">
    <location>
        <begin position="7"/>
        <end position="61"/>
    </location>
</feature>
<dbReference type="Pfam" id="PF06114">
    <property type="entry name" value="Peptidase_M78"/>
    <property type="match status" value="1"/>
</dbReference>
<dbReference type="EMBL" id="FBVY01000047">
    <property type="protein sequence ID" value="CUX03280.1"/>
    <property type="molecule type" value="Genomic_DNA"/>
</dbReference>
<dbReference type="SUPFAM" id="SSF47413">
    <property type="entry name" value="lambda repressor-like DNA-binding domains"/>
    <property type="match status" value="1"/>
</dbReference>
<dbReference type="PROSITE" id="PS50943">
    <property type="entry name" value="HTH_CROC1"/>
    <property type="match status" value="1"/>
</dbReference>
<dbReference type="RefSeq" id="WP_080823658.1">
    <property type="nucleotide sequence ID" value="NZ_LT009721.1"/>
</dbReference>
<keyword evidence="4" id="KW-1185">Reference proteome</keyword>
<dbReference type="Proteomes" id="UP000191933">
    <property type="component" value="Unassembled WGS sequence"/>
</dbReference>
<dbReference type="CDD" id="cd00093">
    <property type="entry name" value="HTH_XRE"/>
    <property type="match status" value="1"/>
</dbReference>
<evidence type="ECO:0000256" key="1">
    <source>
        <dbReference type="ARBA" id="ARBA00007227"/>
    </source>
</evidence>
<dbReference type="SMART" id="SM00530">
    <property type="entry name" value="HTH_XRE"/>
    <property type="match status" value="1"/>
</dbReference>
<dbReference type="Pfam" id="PF01381">
    <property type="entry name" value="HTH_3"/>
    <property type="match status" value="1"/>
</dbReference>